<dbReference type="Proteomes" id="UP000299102">
    <property type="component" value="Unassembled WGS sequence"/>
</dbReference>
<organism evidence="3 4">
    <name type="scientific">Eumeta variegata</name>
    <name type="common">Bagworm moth</name>
    <name type="synonym">Eumeta japonica</name>
    <dbReference type="NCBI Taxonomy" id="151549"/>
    <lineage>
        <taxon>Eukaryota</taxon>
        <taxon>Metazoa</taxon>
        <taxon>Ecdysozoa</taxon>
        <taxon>Arthropoda</taxon>
        <taxon>Hexapoda</taxon>
        <taxon>Insecta</taxon>
        <taxon>Pterygota</taxon>
        <taxon>Neoptera</taxon>
        <taxon>Endopterygota</taxon>
        <taxon>Lepidoptera</taxon>
        <taxon>Glossata</taxon>
        <taxon>Ditrysia</taxon>
        <taxon>Tineoidea</taxon>
        <taxon>Psychidae</taxon>
        <taxon>Oiketicinae</taxon>
        <taxon>Eumeta</taxon>
    </lineage>
</organism>
<dbReference type="STRING" id="151549.A0A4C1WYB2"/>
<sequence length="146" mass="16747">MDFMMNARRSRGIMYLFLFIVSVVAVRCEDEGGKCERIRLPMCQDLGYNWTAMPNLMGHKDQEEAEKALITGRLWRAAREPAGAQLIAGFMARRAPPRRHRRGTCHCDAERCRPPAHVHRQSDRKSLHEPGQVVFSSTEPNFECGY</sequence>
<dbReference type="GO" id="GO:0035567">
    <property type="term" value="P:non-canonical Wnt signaling pathway"/>
    <property type="evidence" value="ECO:0007669"/>
    <property type="project" value="TreeGrafter"/>
</dbReference>
<dbReference type="PANTHER" id="PTHR11309">
    <property type="entry name" value="FRIZZLED"/>
    <property type="match status" value="1"/>
</dbReference>
<dbReference type="Gene3D" id="1.10.2000.10">
    <property type="entry name" value="Frizzled cysteine-rich domain"/>
    <property type="match status" value="1"/>
</dbReference>
<name>A0A4C1WYB2_EUMVA</name>
<feature type="chain" id="PRO_5020029882" evidence="2">
    <location>
        <begin position="29"/>
        <end position="146"/>
    </location>
</feature>
<keyword evidence="1" id="KW-0217">Developmental protein</keyword>
<accession>A0A4C1WYB2</accession>
<feature type="signal peptide" evidence="2">
    <location>
        <begin position="1"/>
        <end position="28"/>
    </location>
</feature>
<dbReference type="GO" id="GO:0060070">
    <property type="term" value="P:canonical Wnt signaling pathway"/>
    <property type="evidence" value="ECO:0007669"/>
    <property type="project" value="TreeGrafter"/>
</dbReference>
<dbReference type="SUPFAM" id="SSF63501">
    <property type="entry name" value="Frizzled cysteine-rich domain"/>
    <property type="match status" value="1"/>
</dbReference>
<evidence type="ECO:0000313" key="4">
    <source>
        <dbReference type="Proteomes" id="UP000299102"/>
    </source>
</evidence>
<dbReference type="EMBL" id="BGZK01000693">
    <property type="protein sequence ID" value="GBP56458.1"/>
    <property type="molecule type" value="Genomic_DNA"/>
</dbReference>
<keyword evidence="4" id="KW-1185">Reference proteome</keyword>
<dbReference type="PANTHER" id="PTHR11309:SF99">
    <property type="entry name" value="FRIZZLED-4"/>
    <property type="match status" value="1"/>
</dbReference>
<dbReference type="InterPro" id="IPR036790">
    <property type="entry name" value="Frizzled_dom_sf"/>
</dbReference>
<protein>
    <submittedName>
        <fullName evidence="3">Frizzled-4</fullName>
    </submittedName>
</protein>
<dbReference type="GO" id="GO:0005615">
    <property type="term" value="C:extracellular space"/>
    <property type="evidence" value="ECO:0007669"/>
    <property type="project" value="TreeGrafter"/>
</dbReference>
<dbReference type="OrthoDB" id="5959102at2759"/>
<dbReference type="AlphaFoldDB" id="A0A4C1WYB2"/>
<evidence type="ECO:0000256" key="2">
    <source>
        <dbReference type="SAM" id="SignalP"/>
    </source>
</evidence>
<reference evidence="3 4" key="1">
    <citation type="journal article" date="2019" name="Commun. Biol.">
        <title>The bagworm genome reveals a unique fibroin gene that provides high tensile strength.</title>
        <authorList>
            <person name="Kono N."/>
            <person name="Nakamura H."/>
            <person name="Ohtoshi R."/>
            <person name="Tomita M."/>
            <person name="Numata K."/>
            <person name="Arakawa K."/>
        </authorList>
    </citation>
    <scope>NUCLEOTIDE SEQUENCE [LARGE SCALE GENOMIC DNA]</scope>
</reference>
<gene>
    <name evidence="3" type="primary">fzd4</name>
    <name evidence="3" type="ORF">EVAR_40449_1</name>
</gene>
<dbReference type="GO" id="GO:0017147">
    <property type="term" value="F:Wnt-protein binding"/>
    <property type="evidence" value="ECO:0007669"/>
    <property type="project" value="TreeGrafter"/>
</dbReference>
<evidence type="ECO:0000256" key="1">
    <source>
        <dbReference type="ARBA" id="ARBA00022473"/>
    </source>
</evidence>
<dbReference type="InterPro" id="IPR015526">
    <property type="entry name" value="Frizzled/SFRP"/>
</dbReference>
<keyword evidence="2" id="KW-0732">Signal</keyword>
<comment type="caution">
    <text evidence="3">The sequence shown here is derived from an EMBL/GenBank/DDBJ whole genome shotgun (WGS) entry which is preliminary data.</text>
</comment>
<proteinExistence type="predicted"/>
<evidence type="ECO:0000313" key="3">
    <source>
        <dbReference type="EMBL" id="GBP56458.1"/>
    </source>
</evidence>